<keyword evidence="5" id="KW-1185">Reference proteome</keyword>
<evidence type="ECO:0000313" key="5">
    <source>
        <dbReference type="Proteomes" id="UP000000849"/>
    </source>
</evidence>
<dbReference type="InterPro" id="IPR016181">
    <property type="entry name" value="Acyl_CoA_acyltransferase"/>
</dbReference>
<evidence type="ECO:0000256" key="1">
    <source>
        <dbReference type="ARBA" id="ARBA00022679"/>
    </source>
</evidence>
<evidence type="ECO:0000256" key="2">
    <source>
        <dbReference type="ARBA" id="ARBA00023315"/>
    </source>
</evidence>
<keyword evidence="2" id="KW-0012">Acyltransferase</keyword>
<dbReference type="eggNOG" id="COG0456">
    <property type="taxonomic scope" value="Bacteria"/>
</dbReference>
<dbReference type="SUPFAM" id="SSF55729">
    <property type="entry name" value="Acyl-CoA N-acyltransferases (Nat)"/>
    <property type="match status" value="1"/>
</dbReference>
<evidence type="ECO:0000259" key="3">
    <source>
        <dbReference type="PROSITE" id="PS51186"/>
    </source>
</evidence>
<dbReference type="HOGENOM" id="CLU_013985_34_9_11"/>
<dbReference type="AlphaFoldDB" id="D5UK99"/>
<protein>
    <submittedName>
        <fullName evidence="4">GCN5-related N-acetyltransferase</fullName>
    </submittedName>
</protein>
<dbReference type="InterPro" id="IPR000182">
    <property type="entry name" value="GNAT_dom"/>
</dbReference>
<reference evidence="4 5" key="1">
    <citation type="journal article" date="2010" name="Stand. Genomic Sci.">
        <title>Complete genome sequence of Cellulomonas flavigena type strain (134).</title>
        <authorList>
            <person name="Abt B."/>
            <person name="Foster B."/>
            <person name="Lapidus A."/>
            <person name="Clum A."/>
            <person name="Sun H."/>
            <person name="Pukall R."/>
            <person name="Lucas S."/>
            <person name="Glavina Del Rio T."/>
            <person name="Nolan M."/>
            <person name="Tice H."/>
            <person name="Cheng J.F."/>
            <person name="Pitluck S."/>
            <person name="Liolios K."/>
            <person name="Ivanova N."/>
            <person name="Mavromatis K."/>
            <person name="Ovchinnikova G."/>
            <person name="Pati A."/>
            <person name="Goodwin L."/>
            <person name="Chen A."/>
            <person name="Palaniappan K."/>
            <person name="Land M."/>
            <person name="Hauser L."/>
            <person name="Chang Y.J."/>
            <person name="Jeffries C.D."/>
            <person name="Rohde M."/>
            <person name="Goker M."/>
            <person name="Woyke T."/>
            <person name="Bristow J."/>
            <person name="Eisen J.A."/>
            <person name="Markowitz V."/>
            <person name="Hugenholtz P."/>
            <person name="Kyrpides N.C."/>
            <person name="Klenk H.P."/>
        </authorList>
    </citation>
    <scope>NUCLEOTIDE SEQUENCE [LARGE SCALE GENOMIC DNA]</scope>
    <source>
        <strain evidence="5">ATCC 482 / DSM 20109 / BCRC 11376 / JCM 18109 / NBRC 3775 / NCIMB 8073 / NRS 134</strain>
    </source>
</reference>
<dbReference type="EMBL" id="CP001964">
    <property type="protein sequence ID" value="ADG75760.1"/>
    <property type="molecule type" value="Genomic_DNA"/>
</dbReference>
<proteinExistence type="predicted"/>
<dbReference type="GO" id="GO:0016747">
    <property type="term" value="F:acyltransferase activity, transferring groups other than amino-acyl groups"/>
    <property type="evidence" value="ECO:0007669"/>
    <property type="project" value="InterPro"/>
</dbReference>
<dbReference type="PANTHER" id="PTHR43877">
    <property type="entry name" value="AMINOALKYLPHOSPHONATE N-ACETYLTRANSFERASE-RELATED-RELATED"/>
    <property type="match status" value="1"/>
</dbReference>
<organism evidence="4 5">
    <name type="scientific">Cellulomonas flavigena (strain ATCC 482 / DSM 20109 / BCRC 11376 / JCM 18109 / NBRC 3775 / NCIMB 8073 / NRS 134)</name>
    <dbReference type="NCBI Taxonomy" id="446466"/>
    <lineage>
        <taxon>Bacteria</taxon>
        <taxon>Bacillati</taxon>
        <taxon>Actinomycetota</taxon>
        <taxon>Actinomycetes</taxon>
        <taxon>Micrococcales</taxon>
        <taxon>Cellulomonadaceae</taxon>
        <taxon>Cellulomonas</taxon>
    </lineage>
</organism>
<accession>D5UK99</accession>
<feature type="domain" description="N-acetyltransferase" evidence="3">
    <location>
        <begin position="2"/>
        <end position="147"/>
    </location>
</feature>
<gene>
    <name evidence="4" type="ordered locus">Cfla_2876</name>
</gene>
<dbReference type="PROSITE" id="PS51186">
    <property type="entry name" value="GNAT"/>
    <property type="match status" value="1"/>
</dbReference>
<dbReference type="STRING" id="446466.Cfla_2876"/>
<dbReference type="CDD" id="cd04301">
    <property type="entry name" value="NAT_SF"/>
    <property type="match status" value="1"/>
</dbReference>
<dbReference type="Gene3D" id="3.40.630.30">
    <property type="match status" value="1"/>
</dbReference>
<sequence>MTRVRPATPADLDALTRLFVGYQTFYGRPGDPAAARDFLAARQRDGDSVVLVAEAEGALVGFTQVYPTWSSLSMARVWVLNDLFVDPATRGTGAGRALVRAVLAAARAAGAVRISLSTQTTNTTAQALYVAEGFERDDEFWTYTTDV</sequence>
<dbReference type="Proteomes" id="UP000000849">
    <property type="component" value="Chromosome"/>
</dbReference>
<evidence type="ECO:0000313" key="4">
    <source>
        <dbReference type="EMBL" id="ADG75760.1"/>
    </source>
</evidence>
<dbReference type="RefSeq" id="WP_013118091.1">
    <property type="nucleotide sequence ID" value="NC_014151.1"/>
</dbReference>
<keyword evidence="1 4" id="KW-0808">Transferase</keyword>
<dbReference type="PANTHER" id="PTHR43877:SF1">
    <property type="entry name" value="ACETYLTRANSFERASE"/>
    <property type="match status" value="1"/>
</dbReference>
<name>D5UK99_CELFN</name>
<dbReference type="KEGG" id="cfl:Cfla_2876"/>
<dbReference type="Pfam" id="PF00583">
    <property type="entry name" value="Acetyltransf_1"/>
    <property type="match status" value="1"/>
</dbReference>
<dbReference type="InterPro" id="IPR050832">
    <property type="entry name" value="Bact_Acetyltransf"/>
</dbReference>